<reference evidence="3 4" key="1">
    <citation type="submission" date="2021-03" db="EMBL/GenBank/DDBJ databases">
        <title>Fibrella sp. HMF5405 genome sequencing and assembly.</title>
        <authorList>
            <person name="Kang H."/>
            <person name="Kim H."/>
            <person name="Bae S."/>
            <person name="Joh K."/>
        </authorList>
    </citation>
    <scope>NUCLEOTIDE SEQUENCE [LARGE SCALE GENOMIC DNA]</scope>
    <source>
        <strain evidence="3 4">HMF5405</strain>
    </source>
</reference>
<dbReference type="InterPro" id="IPR000525">
    <property type="entry name" value="Initiator_Rep_WH1"/>
</dbReference>
<dbReference type="Pfam" id="PF01051">
    <property type="entry name" value="Rep3_N"/>
    <property type="match status" value="1"/>
</dbReference>
<organism evidence="3 4">
    <name type="scientific">Fibrella forsythiae</name>
    <dbReference type="NCBI Taxonomy" id="2817061"/>
    <lineage>
        <taxon>Bacteria</taxon>
        <taxon>Pseudomonadati</taxon>
        <taxon>Bacteroidota</taxon>
        <taxon>Cytophagia</taxon>
        <taxon>Cytophagales</taxon>
        <taxon>Spirosomataceae</taxon>
        <taxon>Fibrella</taxon>
    </lineage>
</organism>
<dbReference type="Proteomes" id="UP000664628">
    <property type="component" value="Unassembled WGS sequence"/>
</dbReference>
<protein>
    <submittedName>
        <fullName evidence="3">Replication initiation protein</fullName>
    </submittedName>
</protein>
<dbReference type="EMBL" id="JAFMYW010000017">
    <property type="protein sequence ID" value="MBO0952979.1"/>
    <property type="molecule type" value="Genomic_DNA"/>
</dbReference>
<name>A0ABS3JUV7_9BACT</name>
<dbReference type="Gene3D" id="1.10.10.10">
    <property type="entry name" value="Winged helix-like DNA-binding domain superfamily/Winged helix DNA-binding domain"/>
    <property type="match status" value="2"/>
</dbReference>
<keyword evidence="4" id="KW-1185">Reference proteome</keyword>
<evidence type="ECO:0000256" key="1">
    <source>
        <dbReference type="ARBA" id="ARBA00038283"/>
    </source>
</evidence>
<comment type="caution">
    <text evidence="3">The sequence shown here is derived from an EMBL/GenBank/DDBJ whole genome shotgun (WGS) entry which is preliminary data.</text>
</comment>
<evidence type="ECO:0000313" key="4">
    <source>
        <dbReference type="Proteomes" id="UP000664628"/>
    </source>
</evidence>
<gene>
    <name evidence="3" type="ORF">J2I46_30680</name>
</gene>
<dbReference type="RefSeq" id="WP_207332931.1">
    <property type="nucleotide sequence ID" value="NZ_JAFMYW010000017.1"/>
</dbReference>
<comment type="similarity">
    <text evidence="1">Belongs to the initiator RepB protein family.</text>
</comment>
<dbReference type="SUPFAM" id="SSF46785">
    <property type="entry name" value="Winged helix' DNA-binding domain"/>
    <property type="match status" value="2"/>
</dbReference>
<feature type="domain" description="Initiator Rep protein WH1" evidence="2">
    <location>
        <begin position="16"/>
        <end position="158"/>
    </location>
</feature>
<proteinExistence type="inferred from homology"/>
<dbReference type="InterPro" id="IPR036388">
    <property type="entry name" value="WH-like_DNA-bd_sf"/>
</dbReference>
<accession>A0ABS3JUV7</accession>
<evidence type="ECO:0000259" key="2">
    <source>
        <dbReference type="Pfam" id="PF01051"/>
    </source>
</evidence>
<dbReference type="InterPro" id="IPR036390">
    <property type="entry name" value="WH_DNA-bd_sf"/>
</dbReference>
<evidence type="ECO:0000313" key="3">
    <source>
        <dbReference type="EMBL" id="MBO0952979.1"/>
    </source>
</evidence>
<sequence length="446" mass="51272">MTKKGENRPIESEQLVILKNAVAMAKYDLSRNQQKVFLEVAMMAKNQPDEKFYKLYIREFLKNINVSSNDTADLKREIEEMRSITIHIPKTKRGGELKANFFASVEIFEGNRYVEIELSEKLKPYFIEIAEGDFFHYQIENTRVLKSNHSIRMYLYLKAWRWTGRVVIRYDELRGILGVKEGDYKLFGDFKKRVLDKAQLELAAKTDLSFTYTLIRERANNPNSPVHKIAFTILDNGKTPAITSQQPEAPQIVIPLSIAPDEELVNLAHQIEKIAPEELGSLIGSYGRERVHDVLVLATEEHGRGNRIRSLAAYLHNALRNNSAQGKSSQGKKKSEQQRILLEHREIESLISKGITAFKGLYYRRLGESATQPVLDTFCDTMDQEMRLNPALKKIYLSGADYNTDAMRLELGRRLNQQTEDELACTYLASCGKPIQRISGFWQYIR</sequence>
<dbReference type="Pfam" id="PF21205">
    <property type="entry name" value="Rep3_C"/>
    <property type="match status" value="1"/>
</dbReference>